<dbReference type="EnsemblMetazoa" id="PPA17272.1">
    <property type="protein sequence ID" value="PPA17272.1"/>
    <property type="gene ID" value="WBGene00106826"/>
</dbReference>
<keyword evidence="3" id="KW-0728">SH3 domain</keyword>
<dbReference type="Proteomes" id="UP000005239">
    <property type="component" value="Unassembled WGS sequence"/>
</dbReference>
<dbReference type="PANTHER" id="PTHR45827:SF1">
    <property type="entry name" value="SORTING NEXIN"/>
    <property type="match status" value="1"/>
</dbReference>
<feature type="region of interest" description="Disordered" evidence="6">
    <location>
        <begin position="305"/>
        <end position="338"/>
    </location>
</feature>
<dbReference type="InterPro" id="IPR001683">
    <property type="entry name" value="PX_dom"/>
</dbReference>
<dbReference type="Gene3D" id="2.30.30.40">
    <property type="entry name" value="SH3 Domains"/>
    <property type="match status" value="1"/>
</dbReference>
<dbReference type="GO" id="GO:0016197">
    <property type="term" value="P:endosomal transport"/>
    <property type="evidence" value="ECO:0000318"/>
    <property type="project" value="GO_Central"/>
</dbReference>
<dbReference type="PANTHER" id="PTHR45827">
    <property type="entry name" value="SORTING NEXIN"/>
    <property type="match status" value="1"/>
</dbReference>
<keyword evidence="8" id="KW-1185">Reference proteome</keyword>
<dbReference type="GO" id="GO:0005886">
    <property type="term" value="C:plasma membrane"/>
    <property type="evidence" value="ECO:0000318"/>
    <property type="project" value="GO_Central"/>
</dbReference>
<dbReference type="Gene3D" id="3.30.1520.10">
    <property type="entry name" value="Phox-like domain"/>
    <property type="match status" value="1"/>
</dbReference>
<dbReference type="CDD" id="cd06862">
    <property type="entry name" value="PX_SNX9_18_like"/>
    <property type="match status" value="1"/>
</dbReference>
<dbReference type="Pfam" id="PF10456">
    <property type="entry name" value="BAR_3_WASP_bdg"/>
    <property type="match status" value="1"/>
</dbReference>
<feature type="compositionally biased region" description="Gly residues" evidence="6">
    <location>
        <begin position="395"/>
        <end position="406"/>
    </location>
</feature>
<dbReference type="GO" id="GO:0030659">
    <property type="term" value="C:cytoplasmic vesicle membrane"/>
    <property type="evidence" value="ECO:0007669"/>
    <property type="project" value="UniProtKB-SubCell"/>
</dbReference>
<dbReference type="PROSITE" id="PS50002">
    <property type="entry name" value="SH3"/>
    <property type="match status" value="1"/>
</dbReference>
<evidence type="ECO:0000256" key="2">
    <source>
        <dbReference type="ARBA" id="ARBA00010883"/>
    </source>
</evidence>
<dbReference type="SUPFAM" id="SSF64268">
    <property type="entry name" value="PX domain"/>
    <property type="match status" value="1"/>
</dbReference>
<dbReference type="GO" id="GO:0006897">
    <property type="term" value="P:endocytosis"/>
    <property type="evidence" value="ECO:0000318"/>
    <property type="project" value="GO_Central"/>
</dbReference>
<dbReference type="InterPro" id="IPR036028">
    <property type="entry name" value="SH3-like_dom_sf"/>
</dbReference>
<dbReference type="Pfam" id="PF00787">
    <property type="entry name" value="PX"/>
    <property type="match status" value="1"/>
</dbReference>
<dbReference type="SMART" id="SM00326">
    <property type="entry name" value="SH3"/>
    <property type="match status" value="1"/>
</dbReference>
<feature type="compositionally biased region" description="Low complexity" evidence="6">
    <location>
        <begin position="631"/>
        <end position="642"/>
    </location>
</feature>
<evidence type="ECO:0000256" key="5">
    <source>
        <dbReference type="ARBA" id="ARBA00023329"/>
    </source>
</evidence>
<reference evidence="8" key="1">
    <citation type="journal article" date="2008" name="Nat. Genet.">
        <title>The Pristionchus pacificus genome provides a unique perspective on nematode lifestyle and parasitism.</title>
        <authorList>
            <person name="Dieterich C."/>
            <person name="Clifton S.W."/>
            <person name="Schuster L.N."/>
            <person name="Chinwalla A."/>
            <person name="Delehaunty K."/>
            <person name="Dinkelacker I."/>
            <person name="Fulton L."/>
            <person name="Fulton R."/>
            <person name="Godfrey J."/>
            <person name="Minx P."/>
            <person name="Mitreva M."/>
            <person name="Roeseler W."/>
            <person name="Tian H."/>
            <person name="Witte H."/>
            <person name="Yang S.P."/>
            <person name="Wilson R.K."/>
            <person name="Sommer R.J."/>
        </authorList>
    </citation>
    <scope>NUCLEOTIDE SEQUENCE [LARGE SCALE GENOMIC DNA]</scope>
    <source>
        <strain evidence="8">PS312</strain>
    </source>
</reference>
<dbReference type="SMART" id="SM00312">
    <property type="entry name" value="PX"/>
    <property type="match status" value="1"/>
</dbReference>
<accession>A0A2A6CBA1</accession>
<evidence type="ECO:0000256" key="6">
    <source>
        <dbReference type="SAM" id="MobiDB-lite"/>
    </source>
</evidence>
<evidence type="ECO:0000313" key="7">
    <source>
        <dbReference type="EnsemblMetazoa" id="PPA17272.1"/>
    </source>
</evidence>
<dbReference type="CDD" id="cd11763">
    <property type="entry name" value="SH3_SNX9_like"/>
    <property type="match status" value="1"/>
</dbReference>
<dbReference type="Pfam" id="PF00018">
    <property type="entry name" value="SH3_1"/>
    <property type="match status" value="1"/>
</dbReference>
<dbReference type="SUPFAM" id="SSF50044">
    <property type="entry name" value="SH3-domain"/>
    <property type="match status" value="1"/>
</dbReference>
<comment type="subcellular location">
    <subcellularLocation>
        <location evidence="1">Cytoplasmic vesicle membrane</location>
    </subcellularLocation>
</comment>
<evidence type="ECO:0000256" key="4">
    <source>
        <dbReference type="ARBA" id="ARBA00023136"/>
    </source>
</evidence>
<dbReference type="InterPro" id="IPR027267">
    <property type="entry name" value="AH/BAR_dom_sf"/>
</dbReference>
<dbReference type="InterPro" id="IPR036871">
    <property type="entry name" value="PX_dom_sf"/>
</dbReference>
<feature type="compositionally biased region" description="Acidic residues" evidence="6">
    <location>
        <begin position="316"/>
        <end position="328"/>
    </location>
</feature>
<evidence type="ECO:0000256" key="3">
    <source>
        <dbReference type="ARBA" id="ARBA00022443"/>
    </source>
</evidence>
<feature type="region of interest" description="Disordered" evidence="6">
    <location>
        <begin position="448"/>
        <end position="496"/>
    </location>
</feature>
<dbReference type="InterPro" id="IPR019497">
    <property type="entry name" value="Sorting_nexin_WASP-bd-dom"/>
</dbReference>
<dbReference type="InterPro" id="IPR001452">
    <property type="entry name" value="SH3_domain"/>
</dbReference>
<sequence>MPGMPRQVQAEFDFEAQPGTSELNLTAGEILTVLQDNVEGGWVEGKNARGKIGLFPATYVIPYSGPFPTVLGLVVVTMQFERCTQHRKRKTAPHLPSFSSSHLLLRIVVFIPNGFVSRTTGTSSVYVAPPTAPSSLPCSPCSTCSMLFTSGIRKAVDAYNPSAAAILTTAEETAKLLEERRKKQMLRRHTCSTLRPEPRVSLQSLQSDVNVISEHSEWDMPAVAPPAPPPVTGYPLPSLPSLPTKPPAPSFDDWGSSTFGVPAAPAAAAPSYGLLGRMVEVVGEPGKFMCAQSSGGSGGLANLINRPPSRGGAGGDDFDDEWSDEEEEEQRKGARAGAAVVDRAIGAAAVARGRVPQEPEVQQQRCSSLARALCRPSRSTRIDCMLHIDRAAGRPGGGGGGGGGGANQSSPPDGVVIPSLRPGNSLCSIDYDEELPDDSLVELLSAAGAAQNGRGPPRARRQSATTTTAADSSSMSKASSSTGGGGWPSGAPKPSVAYPPLMSATYRRPHLTWQEQRRSVQEEIANMAIVRARAISRAAAASRESRFGTNRPEEADTTDTEGTSMERKGGIKGRRRSSAKTAERIAIERAAAATNGGSYSDKEHVPSRSASQPAHHGGIVPRSQSAGEGRTVSTVSSSNAANSAATAGKLKGNMNIFSNFVKSGMEAYVLSADGMKGQPGERHDIVISDGLIRWRGDSKNYVCTVDKPKKETKMKGLKSFIAYSITSSLSGIQVCKHRLSVRVSRRYKHFDWLHEILTAKYITIALPPLPEKQVSGRYEDDLIDHRMHILQLWVEKICRHPVLSKSDVWLHFLTCTDEKQWKIGKRKAEKDEFIGGSFLNCVHSPDAPLNPNDVERQVEMFNRSIRQMEEGSRVLTERMNTYQRLLGGPVKQNWQKLAAAFSALGHSFKDDGAGPASMRMADALQTTAHHYHVIGDDFENHAKNDVERVLERVYSYRGTISRAPDICNIHKQAITKWRNTENAVVEGKIGEAQAVKVKQRVDNTSYVILAEVNHLNSEKTEDFKQFIGAYLRQQQKFYQQMANTMGDLAKQFE</sequence>
<proteinExistence type="inferred from homology"/>
<dbReference type="AlphaFoldDB" id="A0A2A6CBA1"/>
<comment type="similarity">
    <text evidence="2">Belongs to the sorting nexin family.</text>
</comment>
<organism evidence="7 8">
    <name type="scientific">Pristionchus pacificus</name>
    <name type="common">Parasitic nematode worm</name>
    <dbReference type="NCBI Taxonomy" id="54126"/>
    <lineage>
        <taxon>Eukaryota</taxon>
        <taxon>Metazoa</taxon>
        <taxon>Ecdysozoa</taxon>
        <taxon>Nematoda</taxon>
        <taxon>Chromadorea</taxon>
        <taxon>Rhabditida</taxon>
        <taxon>Rhabditina</taxon>
        <taxon>Diplogasteromorpha</taxon>
        <taxon>Diplogasteroidea</taxon>
        <taxon>Neodiplogasteridae</taxon>
        <taxon>Pristionchus</taxon>
    </lineage>
</organism>
<keyword evidence="5" id="KW-0968">Cytoplasmic vesicle</keyword>
<evidence type="ECO:0000313" key="8">
    <source>
        <dbReference type="Proteomes" id="UP000005239"/>
    </source>
</evidence>
<dbReference type="GO" id="GO:0097320">
    <property type="term" value="P:plasma membrane tubulation"/>
    <property type="evidence" value="ECO:0000318"/>
    <property type="project" value="GO_Central"/>
</dbReference>
<accession>A0A8R1UB45</accession>
<protein>
    <submittedName>
        <fullName evidence="7">Lst-4</fullName>
    </submittedName>
</protein>
<dbReference type="PROSITE" id="PS50195">
    <property type="entry name" value="PX"/>
    <property type="match status" value="1"/>
</dbReference>
<dbReference type="Gene3D" id="1.20.1270.60">
    <property type="entry name" value="Arfaptin homology (AH) domain/BAR domain"/>
    <property type="match status" value="1"/>
</dbReference>
<dbReference type="GO" id="GO:0031410">
    <property type="term" value="C:cytoplasmic vesicle"/>
    <property type="evidence" value="ECO:0000318"/>
    <property type="project" value="GO_Central"/>
</dbReference>
<feature type="region of interest" description="Disordered" evidence="6">
    <location>
        <begin position="539"/>
        <end position="642"/>
    </location>
</feature>
<name>A0A2A6CBA1_PRIPA</name>
<keyword evidence="4" id="KW-0472">Membrane</keyword>
<gene>
    <name evidence="7" type="primary">WBGene00106826</name>
</gene>
<feature type="compositionally biased region" description="Low complexity" evidence="6">
    <location>
        <begin position="463"/>
        <end position="481"/>
    </location>
</feature>
<feature type="compositionally biased region" description="Basic and acidic residues" evidence="6">
    <location>
        <begin position="543"/>
        <end position="554"/>
    </location>
</feature>
<reference evidence="7" key="2">
    <citation type="submission" date="2022-06" db="UniProtKB">
        <authorList>
            <consortium name="EnsemblMetazoa"/>
        </authorList>
    </citation>
    <scope>IDENTIFICATION</scope>
    <source>
        <strain evidence="7">PS312</strain>
    </source>
</reference>
<evidence type="ECO:0000256" key="1">
    <source>
        <dbReference type="ARBA" id="ARBA00004156"/>
    </source>
</evidence>
<feature type="region of interest" description="Disordered" evidence="6">
    <location>
        <begin position="395"/>
        <end position="421"/>
    </location>
</feature>
<dbReference type="GO" id="GO:0035091">
    <property type="term" value="F:phosphatidylinositol binding"/>
    <property type="evidence" value="ECO:0000318"/>
    <property type="project" value="GO_Central"/>
</dbReference>
<dbReference type="FunFam" id="3.30.1520.10:FF:000004">
    <property type="entry name" value="Sorting nexin"/>
    <property type="match status" value="1"/>
</dbReference>